<dbReference type="AlphaFoldDB" id="A0A0E3P2J8"/>
<dbReference type="Pfam" id="PF13529">
    <property type="entry name" value="Peptidase_C39_2"/>
    <property type="match status" value="1"/>
</dbReference>
<accession>A0A0E3P2J8</accession>
<evidence type="ECO:0000259" key="1">
    <source>
        <dbReference type="Pfam" id="PF13529"/>
    </source>
</evidence>
<keyword evidence="2" id="KW-0808">Transferase</keyword>
<dbReference type="Proteomes" id="UP000033111">
    <property type="component" value="Chromosome"/>
</dbReference>
<gene>
    <name evidence="2" type="ORF">MSSIT_0954</name>
</gene>
<feature type="domain" description="Peptidase C39-like" evidence="1">
    <location>
        <begin position="262"/>
        <end position="379"/>
    </location>
</feature>
<dbReference type="GO" id="GO:0016740">
    <property type="term" value="F:transferase activity"/>
    <property type="evidence" value="ECO:0007669"/>
    <property type="project" value="UniProtKB-KW"/>
</dbReference>
<evidence type="ECO:0000313" key="2">
    <source>
        <dbReference type="EMBL" id="AKB27673.1"/>
    </source>
</evidence>
<dbReference type="GeneID" id="24859743"/>
<reference evidence="2 3" key="1">
    <citation type="submission" date="2014-07" db="EMBL/GenBank/DDBJ databases">
        <title>Methanogenic archaea and the global carbon cycle.</title>
        <authorList>
            <person name="Henriksen J.R."/>
            <person name="Luke J."/>
            <person name="Reinhart S."/>
            <person name="Benedict M.N."/>
            <person name="Youngblut N.D."/>
            <person name="Metcalf M.E."/>
            <person name="Whitaker R.J."/>
            <person name="Metcalf W.W."/>
        </authorList>
    </citation>
    <scope>NUCLEOTIDE SEQUENCE [LARGE SCALE GENOMIC DNA]</scope>
    <source>
        <strain evidence="2 3">T4/M</strain>
    </source>
</reference>
<dbReference type="HOGENOM" id="CLU_060686_1_0_2"/>
<dbReference type="RefSeq" id="WP_082088886.1">
    <property type="nucleotide sequence ID" value="NZ_CP009506.1"/>
</dbReference>
<evidence type="ECO:0000313" key="3">
    <source>
        <dbReference type="Proteomes" id="UP000033111"/>
    </source>
</evidence>
<dbReference type="KEGG" id="msw:MSSIT_0954"/>
<dbReference type="OrthoDB" id="135518at2157"/>
<protein>
    <submittedName>
        <fullName evidence="2">GTPases-Sulfate adenylate transferase subunit 1</fullName>
    </submittedName>
</protein>
<name>A0A0E3P2J8_9EURY</name>
<organism evidence="2 3">
    <name type="scientific">Methanosarcina siciliae T4/M</name>
    <dbReference type="NCBI Taxonomy" id="1434120"/>
    <lineage>
        <taxon>Archaea</taxon>
        <taxon>Methanobacteriati</taxon>
        <taxon>Methanobacteriota</taxon>
        <taxon>Stenosarchaea group</taxon>
        <taxon>Methanomicrobia</taxon>
        <taxon>Methanosarcinales</taxon>
        <taxon>Methanosarcinaceae</taxon>
        <taxon>Methanosarcina</taxon>
    </lineage>
</organism>
<dbReference type="InterPro" id="IPR039564">
    <property type="entry name" value="Peptidase_C39-like"/>
</dbReference>
<sequence length="403" mass="45617">MRTRNDSGICMLILAILLVGMVLVPVNAQEENNYSITAEEAFKHANTRMIRFIATDTQKFGSWEGASIDPKPLELYDPSGKKLYYQFSVYENNKTIGKIDVGANKTLGQPIQVIEFNPIPFNMIEVMEKSIETAKNNYPTGEIKSTKMVVYSYPKIGAMTVVKDKITGDEYRIFIDAYTLDVIPDKPIAETKPGVCSIYEQMSKSEIDENLIKWQKSNELTKSIEQAATNKGVNINLPVTEEDIKKLSDDTTIVGRSTSYYLDTTLYGQENDHYCAPACGQMIAEYYNVSHTQDFIYQKMGPGYEIGGGVYNNNQVNYYQPSTGLNKPHSTYVTVFTFDQAISEINNNRPYVSIASDHSRVCSGYLYDYPDRYLAIDDPLPEDYGHSYMEAFGSEDYRVYVRS</sequence>
<proteinExistence type="predicted"/>
<dbReference type="EMBL" id="CP009506">
    <property type="protein sequence ID" value="AKB27673.1"/>
    <property type="molecule type" value="Genomic_DNA"/>
</dbReference>
<dbReference type="PATRIC" id="fig|1434120.4.peg.1210"/>
<keyword evidence="3" id="KW-1185">Reference proteome</keyword>